<comment type="catalytic activity">
    <reaction evidence="11">
        <text>adenosine + H2O + H(+) = inosine + NH4(+)</text>
        <dbReference type="Rhea" id="RHEA:24408"/>
        <dbReference type="ChEBI" id="CHEBI:15377"/>
        <dbReference type="ChEBI" id="CHEBI:15378"/>
        <dbReference type="ChEBI" id="CHEBI:16335"/>
        <dbReference type="ChEBI" id="CHEBI:17596"/>
        <dbReference type="ChEBI" id="CHEBI:28938"/>
        <dbReference type="EC" id="3.5.4.4"/>
    </reaction>
</comment>
<evidence type="ECO:0000313" key="14">
    <source>
        <dbReference type="Proteomes" id="UP000009168"/>
    </source>
</evidence>
<evidence type="ECO:0000256" key="9">
    <source>
        <dbReference type="ARBA" id="ARBA00022729"/>
    </source>
</evidence>
<evidence type="ECO:0000256" key="4">
    <source>
        <dbReference type="ARBA" id="ARBA00006083"/>
    </source>
</evidence>
<dbReference type="GO" id="GO:0006166">
    <property type="term" value="P:purine ribonucleoside salvage"/>
    <property type="evidence" value="ECO:0007669"/>
    <property type="project" value="UniProtKB-KW"/>
</dbReference>
<dbReference type="InterPro" id="IPR006330">
    <property type="entry name" value="Ado/ade_deaminase"/>
</dbReference>
<dbReference type="InterPro" id="IPR001365">
    <property type="entry name" value="A_deaminase_dom"/>
</dbReference>
<name>I7LWN6_TETTS</name>
<gene>
    <name evidence="13" type="ORF">TTHERM_00727830</name>
</gene>
<dbReference type="OrthoDB" id="409444at2759"/>
<dbReference type="PANTHER" id="PTHR11409">
    <property type="entry name" value="ADENOSINE DEAMINASE"/>
    <property type="match status" value="1"/>
</dbReference>
<dbReference type="STRING" id="312017.I7LWN6"/>
<keyword evidence="7" id="KW-0479">Metal-binding</keyword>
<dbReference type="FunCoup" id="I7LWN6">
    <property type="interactions" value="42"/>
</dbReference>
<accession>I7LWN6</accession>
<evidence type="ECO:0000256" key="8">
    <source>
        <dbReference type="ARBA" id="ARBA00022726"/>
    </source>
</evidence>
<comment type="pathway">
    <text evidence="3">Purine metabolism; purine nucleoside salvage.</text>
</comment>
<evidence type="ECO:0000259" key="12">
    <source>
        <dbReference type="Pfam" id="PF00962"/>
    </source>
</evidence>
<evidence type="ECO:0000313" key="13">
    <source>
        <dbReference type="EMBL" id="EAS02423.2"/>
    </source>
</evidence>
<evidence type="ECO:0000256" key="6">
    <source>
        <dbReference type="ARBA" id="ARBA00022525"/>
    </source>
</evidence>
<sequence length="481" mass="57748">MSAADIAYKSKKEALMNKITKRKYEELEFTCEDEEANEVFRKLIIKEKEGYPEEFYQIYTLRHKEQIEKSNLWKYFYKMPKGSILHLHFDTCNDIEWFFETLAFLDTTFFNPETNTFKYFKSKEAAEKGFERLSEIRDKQENKEEWLKNIKTRLIVIEDEVTDMTRHTWDIFETKIQAMWQLILHKDYFKQYLYRTFEHFIKEGIYRIEARAFLQSLFDDDHKQIPLEEEYAIFQEVINKARKNLNPNFSYSIIIQGLKCWDNQQVENYMAQAIKAKKQYPDFYIGFDLVQEEDGYRMMDSFAPALLKKKEIEKEYGVELPFLFHGGESLNFQENSNLVDLLLLETKRIGHGINLIHHAYLMDYIKNDKICIEVNPLSNQILRYISDLRLHPAKTFLNYGIKICINPDDPGFFGINGITYDFYTLTLAQEFDLKDLKLCCFNSIQYSLLEEQQKQKLLKYWNEEWDSFVKQFLVEQAEQKV</sequence>
<dbReference type="InterPro" id="IPR032466">
    <property type="entry name" value="Metal_Hydrolase"/>
</dbReference>
<dbReference type="PANTHER" id="PTHR11409:SF39">
    <property type="entry name" value="ADENOSINE DEAMINASE 2"/>
    <property type="match status" value="1"/>
</dbReference>
<dbReference type="Pfam" id="PF00962">
    <property type="entry name" value="A_deaminase"/>
    <property type="match status" value="1"/>
</dbReference>
<reference evidence="14" key="1">
    <citation type="journal article" date="2006" name="PLoS Biol.">
        <title>Macronuclear genome sequence of the ciliate Tetrahymena thermophila, a model eukaryote.</title>
        <authorList>
            <person name="Eisen J.A."/>
            <person name="Coyne R.S."/>
            <person name="Wu M."/>
            <person name="Wu D."/>
            <person name="Thiagarajan M."/>
            <person name="Wortman J.R."/>
            <person name="Badger J.H."/>
            <person name="Ren Q."/>
            <person name="Amedeo P."/>
            <person name="Jones K.M."/>
            <person name="Tallon L.J."/>
            <person name="Delcher A.L."/>
            <person name="Salzberg S.L."/>
            <person name="Silva J.C."/>
            <person name="Haas B.J."/>
            <person name="Majoros W.H."/>
            <person name="Farzad M."/>
            <person name="Carlton J.M."/>
            <person name="Smith R.K. Jr."/>
            <person name="Garg J."/>
            <person name="Pearlman R.E."/>
            <person name="Karrer K.M."/>
            <person name="Sun L."/>
            <person name="Manning G."/>
            <person name="Elde N.C."/>
            <person name="Turkewitz A.P."/>
            <person name="Asai D.J."/>
            <person name="Wilkes D.E."/>
            <person name="Wang Y."/>
            <person name="Cai H."/>
            <person name="Collins K."/>
            <person name="Stewart B.A."/>
            <person name="Lee S.R."/>
            <person name="Wilamowska K."/>
            <person name="Weinberg Z."/>
            <person name="Ruzzo W.L."/>
            <person name="Wloga D."/>
            <person name="Gaertig J."/>
            <person name="Frankel J."/>
            <person name="Tsao C.-C."/>
            <person name="Gorovsky M.A."/>
            <person name="Keeling P.J."/>
            <person name="Waller R.F."/>
            <person name="Patron N.J."/>
            <person name="Cherry J.M."/>
            <person name="Stover N.A."/>
            <person name="Krieger C.J."/>
            <person name="del Toro C."/>
            <person name="Ryder H.F."/>
            <person name="Williamson S.C."/>
            <person name="Barbeau R.A."/>
            <person name="Hamilton E.P."/>
            <person name="Orias E."/>
        </authorList>
    </citation>
    <scope>NUCLEOTIDE SEQUENCE [LARGE SCALE GENOMIC DNA]</scope>
    <source>
        <strain evidence="14">SB210</strain>
    </source>
</reference>
<keyword evidence="14" id="KW-1185">Reference proteome</keyword>
<dbReference type="GO" id="GO:0046872">
    <property type="term" value="F:metal ion binding"/>
    <property type="evidence" value="ECO:0007669"/>
    <property type="project" value="UniProtKB-KW"/>
</dbReference>
<dbReference type="GO" id="GO:0046103">
    <property type="term" value="P:inosine biosynthetic process"/>
    <property type="evidence" value="ECO:0007669"/>
    <property type="project" value="TreeGrafter"/>
</dbReference>
<comment type="similarity">
    <text evidence="4">Belongs to the metallo-dependent hydrolases superfamily. Adenosine and AMP deaminases family. ADGF subfamily.</text>
</comment>
<evidence type="ECO:0000256" key="5">
    <source>
        <dbReference type="ARBA" id="ARBA00012784"/>
    </source>
</evidence>
<dbReference type="eggNOG" id="KOG1097">
    <property type="taxonomic scope" value="Eukaryota"/>
</dbReference>
<dbReference type="RefSeq" id="XP_001022668.2">
    <property type="nucleotide sequence ID" value="XM_001022668.2"/>
</dbReference>
<dbReference type="GO" id="GO:0004000">
    <property type="term" value="F:adenosine deaminase activity"/>
    <property type="evidence" value="ECO:0007669"/>
    <property type="project" value="TreeGrafter"/>
</dbReference>
<dbReference type="GO" id="GO:0006154">
    <property type="term" value="P:adenosine catabolic process"/>
    <property type="evidence" value="ECO:0007669"/>
    <property type="project" value="TreeGrafter"/>
</dbReference>
<dbReference type="FunFam" id="3.20.20.140:FF:000017">
    <property type="entry name" value="Adenosine deaminase 2"/>
    <property type="match status" value="1"/>
</dbReference>
<keyword evidence="8" id="KW-0660">Purine salvage</keyword>
<evidence type="ECO:0000256" key="11">
    <source>
        <dbReference type="ARBA" id="ARBA00047764"/>
    </source>
</evidence>
<dbReference type="EMBL" id="GG662537">
    <property type="protein sequence ID" value="EAS02423.2"/>
    <property type="molecule type" value="Genomic_DNA"/>
</dbReference>
<keyword evidence="6" id="KW-0964">Secreted</keyword>
<organism evidence="13 14">
    <name type="scientific">Tetrahymena thermophila (strain SB210)</name>
    <dbReference type="NCBI Taxonomy" id="312017"/>
    <lineage>
        <taxon>Eukaryota</taxon>
        <taxon>Sar</taxon>
        <taxon>Alveolata</taxon>
        <taxon>Ciliophora</taxon>
        <taxon>Intramacronucleata</taxon>
        <taxon>Oligohymenophorea</taxon>
        <taxon>Hymenostomatida</taxon>
        <taxon>Tetrahymenina</taxon>
        <taxon>Tetrahymenidae</taxon>
        <taxon>Tetrahymena</taxon>
    </lineage>
</organism>
<dbReference type="GeneID" id="7829382"/>
<comment type="subcellular location">
    <subcellularLocation>
        <location evidence="2">Secreted</location>
    </subcellularLocation>
</comment>
<keyword evidence="9" id="KW-0732">Signal</keyword>
<proteinExistence type="inferred from homology"/>
<evidence type="ECO:0000256" key="1">
    <source>
        <dbReference type="ARBA" id="ARBA00001947"/>
    </source>
</evidence>
<dbReference type="SUPFAM" id="SSF51556">
    <property type="entry name" value="Metallo-dependent hydrolases"/>
    <property type="match status" value="1"/>
</dbReference>
<protein>
    <recommendedName>
        <fullName evidence="5">adenosine deaminase</fullName>
        <ecNumber evidence="5">3.5.4.4</ecNumber>
    </recommendedName>
</protein>
<dbReference type="Gene3D" id="3.20.20.140">
    <property type="entry name" value="Metal-dependent hydrolases"/>
    <property type="match status" value="1"/>
</dbReference>
<feature type="domain" description="Adenosine deaminase" evidence="12">
    <location>
        <begin position="166"/>
        <end position="459"/>
    </location>
</feature>
<dbReference type="EC" id="3.5.4.4" evidence="5"/>
<evidence type="ECO:0000256" key="7">
    <source>
        <dbReference type="ARBA" id="ARBA00022723"/>
    </source>
</evidence>
<evidence type="ECO:0000256" key="3">
    <source>
        <dbReference type="ARBA" id="ARBA00005058"/>
    </source>
</evidence>
<evidence type="ECO:0000256" key="2">
    <source>
        <dbReference type="ARBA" id="ARBA00004613"/>
    </source>
</evidence>
<dbReference type="Proteomes" id="UP000009168">
    <property type="component" value="Unassembled WGS sequence"/>
</dbReference>
<dbReference type="GO" id="GO:0005576">
    <property type="term" value="C:extracellular region"/>
    <property type="evidence" value="ECO:0007669"/>
    <property type="project" value="UniProtKB-SubCell"/>
</dbReference>
<dbReference type="AlphaFoldDB" id="I7LWN6"/>
<dbReference type="UniPathway" id="UPA00606"/>
<evidence type="ECO:0000256" key="10">
    <source>
        <dbReference type="ARBA" id="ARBA00022801"/>
    </source>
</evidence>
<comment type="cofactor">
    <cofactor evidence="1">
        <name>Zn(2+)</name>
        <dbReference type="ChEBI" id="CHEBI:29105"/>
    </cofactor>
</comment>
<keyword evidence="10" id="KW-0378">Hydrolase</keyword>
<dbReference type="KEGG" id="tet:TTHERM_00727830"/>
<dbReference type="InParanoid" id="I7LWN6"/>